<gene>
    <name evidence="2" type="ORF">SSLN_LOCUS16567</name>
</gene>
<dbReference type="Proteomes" id="UP000275846">
    <property type="component" value="Unassembled WGS sequence"/>
</dbReference>
<protein>
    <submittedName>
        <fullName evidence="2 4">Uncharacterized protein</fullName>
    </submittedName>
</protein>
<dbReference type="EMBL" id="UYSU01041248">
    <property type="protein sequence ID" value="VDM02953.1"/>
    <property type="molecule type" value="Genomic_DNA"/>
</dbReference>
<organism evidence="4">
    <name type="scientific">Schistocephalus solidus</name>
    <name type="common">Tapeworm</name>
    <dbReference type="NCBI Taxonomy" id="70667"/>
    <lineage>
        <taxon>Eukaryota</taxon>
        <taxon>Metazoa</taxon>
        <taxon>Spiralia</taxon>
        <taxon>Lophotrochozoa</taxon>
        <taxon>Platyhelminthes</taxon>
        <taxon>Cestoda</taxon>
        <taxon>Eucestoda</taxon>
        <taxon>Diphyllobothriidea</taxon>
        <taxon>Diphyllobothriidae</taxon>
        <taxon>Schistocephalus</taxon>
    </lineage>
</organism>
<dbReference type="STRING" id="70667.A0A183TJB9"/>
<evidence type="ECO:0000313" key="4">
    <source>
        <dbReference type="WBParaSite" id="SSLN_0001720001-mRNA-1"/>
    </source>
</evidence>
<dbReference type="OrthoDB" id="10420140at2759"/>
<reference evidence="2 3" key="2">
    <citation type="submission" date="2018-11" db="EMBL/GenBank/DDBJ databases">
        <authorList>
            <consortium name="Pathogen Informatics"/>
        </authorList>
    </citation>
    <scope>NUCLEOTIDE SEQUENCE [LARGE SCALE GENOMIC DNA]</scope>
    <source>
        <strain evidence="2 3">NST_G2</strain>
    </source>
</reference>
<keyword evidence="3" id="KW-1185">Reference proteome</keyword>
<sequence length="219" mass="23197">MLFFGLLQQSSNGVKSNGQSVISTTNKLPKPLLPLLHPVQRSTSEIGGHTPFTPITPCAGGLDGSPTPRPAVCTGSPNSPFSRVKLKTSPTKPSPPPLPTSNQCFLEESRRRPQSWSALSLRQMTRPNNYLVDRSNLPAAATTTATTTIANTLGLAGSVVKSSAVGSRLLSFPNNSLPPESLHCPPIIDAPWEELDGSEGESLPLLTPPHPSLILLLQS</sequence>
<dbReference type="AlphaFoldDB" id="A0A183TJB9"/>
<proteinExistence type="predicted"/>
<reference evidence="4" key="1">
    <citation type="submission" date="2016-06" db="UniProtKB">
        <authorList>
            <consortium name="WormBaseParasite"/>
        </authorList>
    </citation>
    <scope>IDENTIFICATION</scope>
</reference>
<accession>A0A183TJB9</accession>
<evidence type="ECO:0000313" key="3">
    <source>
        <dbReference type="Proteomes" id="UP000275846"/>
    </source>
</evidence>
<name>A0A183TJB9_SCHSO</name>
<feature type="region of interest" description="Disordered" evidence="1">
    <location>
        <begin position="63"/>
        <end position="103"/>
    </location>
</feature>
<evidence type="ECO:0000256" key="1">
    <source>
        <dbReference type="SAM" id="MobiDB-lite"/>
    </source>
</evidence>
<evidence type="ECO:0000313" key="2">
    <source>
        <dbReference type="EMBL" id="VDM02953.1"/>
    </source>
</evidence>
<dbReference type="WBParaSite" id="SSLN_0001720001-mRNA-1">
    <property type="protein sequence ID" value="SSLN_0001720001-mRNA-1"/>
    <property type="gene ID" value="SSLN_0001720001"/>
</dbReference>